<keyword evidence="3" id="KW-0804">Transcription</keyword>
<dbReference type="Gene3D" id="1.20.120.530">
    <property type="entry name" value="GntR ligand-binding domain-like"/>
    <property type="match status" value="1"/>
</dbReference>
<dbReference type="CDD" id="cd07377">
    <property type="entry name" value="WHTH_GntR"/>
    <property type="match status" value="1"/>
</dbReference>
<evidence type="ECO:0000313" key="6">
    <source>
        <dbReference type="Proteomes" id="UP001368500"/>
    </source>
</evidence>
<dbReference type="Gene3D" id="1.10.10.10">
    <property type="entry name" value="Winged helix-like DNA-binding domain superfamily/Winged helix DNA-binding domain"/>
    <property type="match status" value="1"/>
</dbReference>
<dbReference type="SUPFAM" id="SSF48008">
    <property type="entry name" value="GntR ligand-binding domain-like"/>
    <property type="match status" value="1"/>
</dbReference>
<dbReference type="SMART" id="SM00895">
    <property type="entry name" value="FCD"/>
    <property type="match status" value="1"/>
</dbReference>
<evidence type="ECO:0000256" key="1">
    <source>
        <dbReference type="ARBA" id="ARBA00023015"/>
    </source>
</evidence>
<dbReference type="InterPro" id="IPR011711">
    <property type="entry name" value="GntR_C"/>
</dbReference>
<dbReference type="PANTHER" id="PTHR43537:SF6">
    <property type="entry name" value="HTH-TYPE TRANSCRIPTIONAL REPRESSOR RSPR"/>
    <property type="match status" value="1"/>
</dbReference>
<dbReference type="InterPro" id="IPR036388">
    <property type="entry name" value="WH-like_DNA-bd_sf"/>
</dbReference>
<sequence length="242" mass="27127">MAKPIVQPDAVLSAALGGFQLDPVLSYTQQVHGALRDAIVRGRLPPRTALSEATIATLLDVSRTPVREALVQLADEQLVHIYRKVGTVVAPISLSLLDEGRFARSTLECASHVQLAQTITPAQLDEFAQIVQQQRDAVARGAVDEFFRLDEWMHRRLFEFAGRAHVWQMLQPMKRQFDRVRWLLLDQVHDHAQLALAEHEQILAQMAARDVGRLGASVAGHIDRVGRHLPEVRVRAPDHFTD</sequence>
<dbReference type="Proteomes" id="UP001368500">
    <property type="component" value="Unassembled WGS sequence"/>
</dbReference>
<dbReference type="SMART" id="SM00345">
    <property type="entry name" value="HTH_GNTR"/>
    <property type="match status" value="1"/>
</dbReference>
<proteinExistence type="predicted"/>
<keyword evidence="6" id="KW-1185">Reference proteome</keyword>
<keyword evidence="2" id="KW-0238">DNA-binding</keyword>
<dbReference type="SUPFAM" id="SSF46785">
    <property type="entry name" value="Winged helix' DNA-binding domain"/>
    <property type="match status" value="1"/>
</dbReference>
<dbReference type="Pfam" id="PF07729">
    <property type="entry name" value="FCD"/>
    <property type="match status" value="1"/>
</dbReference>
<dbReference type="EMBL" id="JBBUTF010000009">
    <property type="protein sequence ID" value="MEK8026732.1"/>
    <property type="molecule type" value="Genomic_DNA"/>
</dbReference>
<dbReference type="InterPro" id="IPR036390">
    <property type="entry name" value="WH_DNA-bd_sf"/>
</dbReference>
<organism evidence="5 6">
    <name type="scientific">Pseudaquabacterium rugosum</name>
    <dbReference type="NCBI Taxonomy" id="2984194"/>
    <lineage>
        <taxon>Bacteria</taxon>
        <taxon>Pseudomonadati</taxon>
        <taxon>Pseudomonadota</taxon>
        <taxon>Betaproteobacteria</taxon>
        <taxon>Burkholderiales</taxon>
        <taxon>Sphaerotilaceae</taxon>
        <taxon>Pseudaquabacterium</taxon>
    </lineage>
</organism>
<keyword evidence="1" id="KW-0805">Transcription regulation</keyword>
<dbReference type="PROSITE" id="PS50949">
    <property type="entry name" value="HTH_GNTR"/>
    <property type="match status" value="1"/>
</dbReference>
<evidence type="ECO:0000256" key="2">
    <source>
        <dbReference type="ARBA" id="ARBA00023125"/>
    </source>
</evidence>
<dbReference type="InterPro" id="IPR008920">
    <property type="entry name" value="TF_FadR/GntR_C"/>
</dbReference>
<comment type="caution">
    <text evidence="5">The sequence shown here is derived from an EMBL/GenBank/DDBJ whole genome shotgun (WGS) entry which is preliminary data.</text>
</comment>
<dbReference type="Pfam" id="PF00392">
    <property type="entry name" value="GntR"/>
    <property type="match status" value="1"/>
</dbReference>
<reference evidence="5 6" key="1">
    <citation type="submission" date="2024-04" db="EMBL/GenBank/DDBJ databases">
        <title>Novel species of the genus Ideonella isolated from streams.</title>
        <authorList>
            <person name="Lu H."/>
        </authorList>
    </citation>
    <scope>NUCLEOTIDE SEQUENCE [LARGE SCALE GENOMIC DNA]</scope>
    <source>
        <strain evidence="5 6">BYS139W</strain>
    </source>
</reference>
<accession>A0ABU9BCN1</accession>
<dbReference type="InterPro" id="IPR000524">
    <property type="entry name" value="Tscrpt_reg_HTH_GntR"/>
</dbReference>
<gene>
    <name evidence="5" type="ORF">AACH11_12240</name>
</gene>
<evidence type="ECO:0000259" key="4">
    <source>
        <dbReference type="PROSITE" id="PS50949"/>
    </source>
</evidence>
<evidence type="ECO:0000256" key="3">
    <source>
        <dbReference type="ARBA" id="ARBA00023163"/>
    </source>
</evidence>
<name>A0ABU9BCN1_9BURK</name>
<dbReference type="PANTHER" id="PTHR43537">
    <property type="entry name" value="TRANSCRIPTIONAL REGULATOR, GNTR FAMILY"/>
    <property type="match status" value="1"/>
</dbReference>
<feature type="domain" description="HTH gntR-type" evidence="4">
    <location>
        <begin position="25"/>
        <end position="92"/>
    </location>
</feature>
<protein>
    <submittedName>
        <fullName evidence="5">GntR family transcriptional regulator</fullName>
    </submittedName>
</protein>
<dbReference type="RefSeq" id="WP_341374539.1">
    <property type="nucleotide sequence ID" value="NZ_JBBUTF010000009.1"/>
</dbReference>
<evidence type="ECO:0000313" key="5">
    <source>
        <dbReference type="EMBL" id="MEK8026732.1"/>
    </source>
</evidence>